<dbReference type="EMBL" id="CP042469">
    <property type="protein sequence ID" value="QOX63388.1"/>
    <property type="molecule type" value="Genomic_DNA"/>
</dbReference>
<organism evidence="1 2">
    <name type="scientific">Anoxybacterium hadale</name>
    <dbReference type="NCBI Taxonomy" id="3408580"/>
    <lineage>
        <taxon>Bacteria</taxon>
        <taxon>Bacillati</taxon>
        <taxon>Bacillota</taxon>
        <taxon>Clostridia</taxon>
        <taxon>Peptostreptococcales</taxon>
        <taxon>Anaerovoracaceae</taxon>
        <taxon>Anoxybacterium</taxon>
    </lineage>
</organism>
<keyword evidence="2" id="KW-1185">Reference proteome</keyword>
<evidence type="ECO:0000313" key="1">
    <source>
        <dbReference type="EMBL" id="QOX63388.1"/>
    </source>
</evidence>
<sequence>MEKRFKMGVGLGGPSIIMIFVVLSLTTLGALALMTAHADWNLTKRTADSVTAYYSADSKAEELLAETDFDLKSGLPVKDTFILPVQEGQDLLLKLKFSGVNYSIVARKLTITSQWDYDQFNVQFNDQVAE</sequence>
<accession>A0ACD1AAN7</accession>
<name>A0ACD1AAN7_9FIRM</name>
<protein>
    <submittedName>
        <fullName evidence="1">Uncharacterized protein</fullName>
    </submittedName>
</protein>
<reference evidence="1" key="1">
    <citation type="submission" date="2019-08" db="EMBL/GenBank/DDBJ databases">
        <title>Genome sequence of Clostridiales bacterium MT110.</title>
        <authorList>
            <person name="Cao J."/>
        </authorList>
    </citation>
    <scope>NUCLEOTIDE SEQUENCE</scope>
    <source>
        <strain evidence="1">MT110</strain>
    </source>
</reference>
<proteinExistence type="predicted"/>
<gene>
    <name evidence="1" type="ORF">FRZ06_08495</name>
</gene>
<evidence type="ECO:0000313" key="2">
    <source>
        <dbReference type="Proteomes" id="UP000594014"/>
    </source>
</evidence>
<dbReference type="Proteomes" id="UP000594014">
    <property type="component" value="Chromosome"/>
</dbReference>